<dbReference type="Gene3D" id="2.30.180.10">
    <property type="entry name" value="FAS1 domain"/>
    <property type="match status" value="2"/>
</dbReference>
<dbReference type="PROSITE" id="PS50213">
    <property type="entry name" value="FAS1"/>
    <property type="match status" value="2"/>
</dbReference>
<proteinExistence type="predicted"/>
<dbReference type="PANTHER" id="PTHR10900">
    <property type="entry name" value="PERIOSTIN-RELATED"/>
    <property type="match status" value="1"/>
</dbReference>
<gene>
    <name evidence="1" type="ORF">EYR41_006886</name>
</gene>
<dbReference type="Proteomes" id="UP000297595">
    <property type="component" value="Unassembled WGS sequence"/>
</dbReference>
<sequence>MAFPPSTIYRRTIFRELNLSSFANLSIRFHFWSAYTFWSHYSPKMHTKTLFTASLLAVSTINAQSFLEVVQKTPELSLFSAIVASLNDTFTDLLKSVGPDDASRTILVPNDQAIQSFMVNNNIKSPADIPAEKVIPFLSYHVLLNNVSSAQFSSPGGAVVETKLQDEQYALLANNSGQVVYGTQKVTEEKKAAAIEIKSGVEGGAVQIVKQDVTFNQGLIHVVDGFLTLPTNCSKTIQRQGAERLVTYIKRLGLLNTLDSYPGATCFAPSDAAIERALPVLMNMTDAQLIDAIKFHTLLEAYYTPDLKDGQVIETSLAGASITVNIVDGDYYFNGVLAKTTNDIARNGVAYLLDGIMPTLFNGTITPSRSSTTSARSTSTTPPTGTNTGVSGAKTTTGAGTTTSAPIASGTPNVAAASMAGGSIFMAGLLALLAVF</sequence>
<dbReference type="EMBL" id="SOZJ01000004">
    <property type="protein sequence ID" value="TGJ67778.1"/>
    <property type="molecule type" value="Genomic_DNA"/>
</dbReference>
<dbReference type="AlphaFoldDB" id="A0A7C8K4C0"/>
<dbReference type="SUPFAM" id="SSF82153">
    <property type="entry name" value="FAS1 domain"/>
    <property type="match status" value="2"/>
</dbReference>
<dbReference type="InterPro" id="IPR036378">
    <property type="entry name" value="FAS1_dom_sf"/>
</dbReference>
<protein>
    <submittedName>
        <fullName evidence="1">Uncharacterized protein</fullName>
    </submittedName>
</protein>
<comment type="caution">
    <text evidence="1">The sequence shown here is derived from an EMBL/GenBank/DDBJ whole genome shotgun (WGS) entry which is preliminary data.</text>
</comment>
<accession>A0A7C8K4C0</accession>
<reference evidence="1 2" key="1">
    <citation type="submission" date="2019-03" db="EMBL/GenBank/DDBJ databases">
        <title>Nematode-trapping fungi genome.</title>
        <authorList>
            <person name="Vidal-Diez De Ulzurrun G."/>
        </authorList>
    </citation>
    <scope>NUCLEOTIDE SEQUENCE [LARGE SCALE GENOMIC DNA]</scope>
    <source>
        <strain evidence="1 2">TWF154</strain>
    </source>
</reference>
<evidence type="ECO:0000313" key="1">
    <source>
        <dbReference type="EMBL" id="TGJ67778.1"/>
    </source>
</evidence>
<dbReference type="SMART" id="SM00554">
    <property type="entry name" value="FAS1"/>
    <property type="match status" value="2"/>
</dbReference>
<evidence type="ECO:0000313" key="2">
    <source>
        <dbReference type="Proteomes" id="UP000297595"/>
    </source>
</evidence>
<dbReference type="PANTHER" id="PTHR10900:SF77">
    <property type="entry name" value="FI19380P1"/>
    <property type="match status" value="1"/>
</dbReference>
<dbReference type="Pfam" id="PF02469">
    <property type="entry name" value="Fasciclin"/>
    <property type="match status" value="2"/>
</dbReference>
<name>A0A7C8K4C0_ORBOL</name>
<dbReference type="InterPro" id="IPR050904">
    <property type="entry name" value="Adhesion/Biosynth-related"/>
</dbReference>
<dbReference type="InterPro" id="IPR000782">
    <property type="entry name" value="FAS1_domain"/>
</dbReference>
<organism evidence="1 2">
    <name type="scientific">Orbilia oligospora</name>
    <name type="common">Nematode-trapping fungus</name>
    <name type="synonym">Arthrobotrys oligospora</name>
    <dbReference type="NCBI Taxonomy" id="2813651"/>
    <lineage>
        <taxon>Eukaryota</taxon>
        <taxon>Fungi</taxon>
        <taxon>Dikarya</taxon>
        <taxon>Ascomycota</taxon>
        <taxon>Pezizomycotina</taxon>
        <taxon>Orbiliomycetes</taxon>
        <taxon>Orbiliales</taxon>
        <taxon>Orbiliaceae</taxon>
        <taxon>Orbilia</taxon>
    </lineage>
</organism>